<dbReference type="PROSITE" id="PS50878">
    <property type="entry name" value="RT_POL"/>
    <property type="match status" value="1"/>
</dbReference>
<feature type="region of interest" description="Disordered" evidence="1">
    <location>
        <begin position="569"/>
        <end position="598"/>
    </location>
</feature>
<evidence type="ECO:0000313" key="3">
    <source>
        <dbReference type="EMBL" id="ODM14228.1"/>
    </source>
</evidence>
<gene>
    <name evidence="3" type="ORF">SI65_10360</name>
</gene>
<dbReference type="OrthoDB" id="4506144at2759"/>
<comment type="caution">
    <text evidence="3">The sequence shown here is derived from an EMBL/GenBank/DDBJ whole genome shotgun (WGS) entry which is preliminary data.</text>
</comment>
<evidence type="ECO:0000313" key="4">
    <source>
        <dbReference type="Proteomes" id="UP000094569"/>
    </source>
</evidence>
<dbReference type="STRING" id="573508.A0A1E3AZX8"/>
<dbReference type="VEuPathDB" id="FungiDB:SI65_10360"/>
<dbReference type="AlphaFoldDB" id="A0A1E3AZX8"/>
<accession>A0A1E3AZX8</accession>
<dbReference type="InterPro" id="IPR000477">
    <property type="entry name" value="RT_dom"/>
</dbReference>
<sequence>MPSQDVTGWQIQTLQANPQALEEAKGDWQTRTESRPCLGDSCSSEDLAGEAIWIQEALTAVLNRHAKQLRVTPISKRWWGMEIKEARRTYSQARRAWQGQEISTTELREVRNNYYRAIRRAKRTCWETFLEGATDQPGLGDTARCWRALGYTKPRTMATTPTLHGPQAFPQAPGDTQEIEIPQGSWHGQVDEEIVKCALFHQAVQKAPGIDRLNFRALRLLWEWDSPRIVALARQCFRLGLHPPVWKVAKGILLRKPNKPDYTAVKAYRVISLLNCLGKVVEKVAADAIARHCETMGVLHPGQMGSRKQRSAIDAVACLIQNTHEAWKLQQLVGALFLDVRGAFDHVNPSRLITRLIEFNMDGDLIRWCPAHPIKSGVPQGSPVSPILFIIYLSGVFDVIERGVNGIQCLSFADDIGLLASGHSVKEVCDKLQKAAKVAIEWGHDNVVQFDAGKTEAILLTRKQGQELKDQIQRAQVEVDGHCVPFNLEATRWLGVWLDSGLNLKTHYQTCMRKARAAENRARAITGMLKSTPVGPLVREAGLAPAEALLEARQLKYTTRLLSLPENHPAKEILPGTDNGLRETTEADGPWDNTLLDN</sequence>
<dbReference type="InterPro" id="IPR043502">
    <property type="entry name" value="DNA/RNA_pol_sf"/>
</dbReference>
<dbReference type="SUPFAM" id="SSF56672">
    <property type="entry name" value="DNA/RNA polymerases"/>
    <property type="match status" value="1"/>
</dbReference>
<feature type="domain" description="Reverse transcriptase" evidence="2">
    <location>
        <begin position="235"/>
        <end position="498"/>
    </location>
</feature>
<dbReference type="CDD" id="cd01650">
    <property type="entry name" value="RT_nLTR_like"/>
    <property type="match status" value="1"/>
</dbReference>
<organism evidence="3 4">
    <name type="scientific">Aspergillus cristatus</name>
    <name type="common">Chinese Fuzhuan brick tea-fermentation fungus</name>
    <name type="synonym">Eurotium cristatum</name>
    <dbReference type="NCBI Taxonomy" id="573508"/>
    <lineage>
        <taxon>Eukaryota</taxon>
        <taxon>Fungi</taxon>
        <taxon>Dikarya</taxon>
        <taxon>Ascomycota</taxon>
        <taxon>Pezizomycotina</taxon>
        <taxon>Eurotiomycetes</taxon>
        <taxon>Eurotiomycetidae</taxon>
        <taxon>Eurotiales</taxon>
        <taxon>Aspergillaceae</taxon>
        <taxon>Aspergillus</taxon>
        <taxon>Aspergillus subgen. Aspergillus</taxon>
    </lineage>
</organism>
<evidence type="ECO:0000259" key="2">
    <source>
        <dbReference type="PROSITE" id="PS50878"/>
    </source>
</evidence>
<dbReference type="Proteomes" id="UP000094569">
    <property type="component" value="Unassembled WGS sequence"/>
</dbReference>
<reference evidence="3 4" key="1">
    <citation type="journal article" date="2016" name="BMC Genomics">
        <title>Comparative genomic and transcriptomic analyses of the Fuzhuan brick tea-fermentation fungus Aspergillus cristatus.</title>
        <authorList>
            <person name="Ge Y."/>
            <person name="Wang Y."/>
            <person name="Liu Y."/>
            <person name="Tan Y."/>
            <person name="Ren X."/>
            <person name="Zhang X."/>
            <person name="Hyde K.D."/>
            <person name="Liu Y."/>
            <person name="Liu Z."/>
        </authorList>
    </citation>
    <scope>NUCLEOTIDE SEQUENCE [LARGE SCALE GENOMIC DNA]</scope>
    <source>
        <strain evidence="3 4">GZAAS20.1005</strain>
    </source>
</reference>
<proteinExistence type="predicted"/>
<dbReference type="EMBL" id="JXNT01000045">
    <property type="protein sequence ID" value="ODM14228.1"/>
    <property type="molecule type" value="Genomic_DNA"/>
</dbReference>
<keyword evidence="4" id="KW-1185">Reference proteome</keyword>
<evidence type="ECO:0000256" key="1">
    <source>
        <dbReference type="SAM" id="MobiDB-lite"/>
    </source>
</evidence>
<name>A0A1E3AZX8_ASPCR</name>
<dbReference type="PANTHER" id="PTHR33481:SF1">
    <property type="entry name" value="ENDONUCLEASE_EXONUCLEASE_PHOSPHATASE DOMAIN-CONTAINING PROTEIN-RELATED"/>
    <property type="match status" value="1"/>
</dbReference>
<dbReference type="PANTHER" id="PTHR33481">
    <property type="entry name" value="REVERSE TRANSCRIPTASE"/>
    <property type="match status" value="1"/>
</dbReference>
<dbReference type="Pfam" id="PF00078">
    <property type="entry name" value="RVT_1"/>
    <property type="match status" value="1"/>
</dbReference>
<protein>
    <recommendedName>
        <fullName evidence="2">Reverse transcriptase domain-containing protein</fullName>
    </recommendedName>
</protein>